<evidence type="ECO:0000313" key="8">
    <source>
        <dbReference type="Proteomes" id="UP000558284"/>
    </source>
</evidence>
<dbReference type="GO" id="GO:0032259">
    <property type="term" value="P:methylation"/>
    <property type="evidence" value="ECO:0007669"/>
    <property type="project" value="UniProtKB-KW"/>
</dbReference>
<dbReference type="InterPro" id="IPR020944">
    <property type="entry name" value="NodS"/>
</dbReference>
<evidence type="ECO:0000256" key="4">
    <source>
        <dbReference type="ARBA" id="ARBA00022458"/>
    </source>
</evidence>
<dbReference type="RefSeq" id="WP_032901602.1">
    <property type="nucleotide sequence ID" value="NZ_JACDTY010000012.1"/>
</dbReference>
<dbReference type="CDD" id="cd02440">
    <property type="entry name" value="AdoMet_MTases"/>
    <property type="match status" value="1"/>
</dbReference>
<protein>
    <recommendedName>
        <fullName evidence="3">Nodulation protein S</fullName>
    </recommendedName>
</protein>
<comment type="function">
    <text evidence="1">SAM-utilizing methyltransferase involved in nod factor synthesis.</text>
</comment>
<dbReference type="PANTHER" id="PTHR43464:SF49">
    <property type="entry name" value="TELLURITE METHYLTRANSFERASE"/>
    <property type="match status" value="1"/>
</dbReference>
<dbReference type="PANTHER" id="PTHR43464">
    <property type="entry name" value="METHYLTRANSFERASE"/>
    <property type="match status" value="1"/>
</dbReference>
<gene>
    <name evidence="7" type="ORF">H0241_23080</name>
</gene>
<dbReference type="Gene3D" id="3.40.50.150">
    <property type="entry name" value="Vaccinia Virus protein VP39"/>
    <property type="match status" value="1"/>
</dbReference>
<proteinExistence type="inferred from homology"/>
<evidence type="ECO:0000256" key="3">
    <source>
        <dbReference type="ARBA" id="ARBA00014643"/>
    </source>
</evidence>
<dbReference type="Pfam" id="PF05401">
    <property type="entry name" value="NodS"/>
    <property type="match status" value="1"/>
</dbReference>
<accession>A0A838B8Q3</accession>
<dbReference type="NCBIfam" id="NF041650">
    <property type="entry name" value="nod_mtase_NodS"/>
    <property type="match status" value="1"/>
</dbReference>
<evidence type="ECO:0000256" key="6">
    <source>
        <dbReference type="ARBA" id="ARBA00022679"/>
    </source>
</evidence>
<keyword evidence="8" id="KW-1185">Reference proteome</keyword>
<reference evidence="7 8" key="1">
    <citation type="submission" date="2020-07" db="EMBL/GenBank/DDBJ databases">
        <title>Definition of the novel symbiovar canariense within Mesorhizobium novociceri, a new species of genus Mesorhizobium nodulating Cicer canariense in the Caldera de Taburiente National Park (La Palma, Canary Islands).</title>
        <authorList>
            <person name="Leon-Barrios M."/>
            <person name="Perez-Yepez J."/>
            <person name="Flores-Felix J.D."/>
            <person name="Ramirez-Baena M.H."/>
            <person name="Pulido-Suarez L."/>
            <person name="Igual J.M."/>
            <person name="Velazquez E."/>
            <person name="Peix A."/>
        </authorList>
    </citation>
    <scope>NUCLEOTIDE SEQUENCE [LARGE SCALE GENOMIC DNA]</scope>
    <source>
        <strain evidence="7 8">CCANP35</strain>
    </source>
</reference>
<dbReference type="InterPro" id="IPR029063">
    <property type="entry name" value="SAM-dependent_MTases_sf"/>
</dbReference>
<dbReference type="GO" id="GO:0008757">
    <property type="term" value="F:S-adenosylmethionine-dependent methyltransferase activity"/>
    <property type="evidence" value="ECO:0007669"/>
    <property type="project" value="InterPro"/>
</dbReference>
<evidence type="ECO:0000256" key="2">
    <source>
        <dbReference type="ARBA" id="ARBA00009103"/>
    </source>
</evidence>
<evidence type="ECO:0000256" key="5">
    <source>
        <dbReference type="ARBA" id="ARBA00022603"/>
    </source>
</evidence>
<dbReference type="Proteomes" id="UP000558284">
    <property type="component" value="Unassembled WGS sequence"/>
</dbReference>
<keyword evidence="6 7" id="KW-0808">Transferase</keyword>
<organism evidence="7 8">
    <name type="scientific">Mesorhizobium neociceri</name>
    <dbReference type="NCBI Taxonomy" id="1307853"/>
    <lineage>
        <taxon>Bacteria</taxon>
        <taxon>Pseudomonadati</taxon>
        <taxon>Pseudomonadota</taxon>
        <taxon>Alphaproteobacteria</taxon>
        <taxon>Hyphomicrobiales</taxon>
        <taxon>Phyllobacteriaceae</taxon>
        <taxon>Mesorhizobium</taxon>
    </lineage>
</organism>
<dbReference type="AlphaFoldDB" id="A0A838B8Q3"/>
<keyword evidence="4" id="KW-0536">Nodulation</keyword>
<name>A0A838B8Q3_9HYPH</name>
<dbReference type="GO" id="GO:0009312">
    <property type="term" value="P:oligosaccharide biosynthetic process"/>
    <property type="evidence" value="ECO:0007669"/>
    <property type="project" value="InterPro"/>
</dbReference>
<sequence length="209" mass="23276">MQDAVYQLLSREMITEDPWRLDGNPFEQRRYDEMLRLSLSEGPISNALEVGCAAGAFTAKLAPHCQRLTVIDVLPRAIARARQRLKKRLHITWIVSDVLEFSTKERFDLIVVAEVLYYLGGIPEIRAAVGSLVGLLAAGGHLVFGSAHDANCRRWGHVAGAETAIDIFSEKLAEVDRLRCSGKSVNEECLLTRFRKSVSISGCRGHRPF</sequence>
<dbReference type="SUPFAM" id="SSF53335">
    <property type="entry name" value="S-adenosyl-L-methionine-dependent methyltransferases"/>
    <property type="match status" value="1"/>
</dbReference>
<dbReference type="PIRSF" id="PIRSF009310">
    <property type="entry name" value="NodS"/>
    <property type="match status" value="1"/>
</dbReference>
<dbReference type="EMBL" id="JACDTY010000012">
    <property type="protein sequence ID" value="MBA1143108.1"/>
    <property type="molecule type" value="Genomic_DNA"/>
</dbReference>
<comment type="caution">
    <text evidence="7">The sequence shown here is derived from an EMBL/GenBank/DDBJ whole genome shotgun (WGS) entry which is preliminary data.</text>
</comment>
<dbReference type="InterPro" id="IPR008715">
    <property type="entry name" value="SAM-MeTfrase_NodS-like"/>
</dbReference>
<keyword evidence="5 7" id="KW-0489">Methyltransferase</keyword>
<comment type="similarity">
    <text evidence="2">Belongs to the NodS family.</text>
</comment>
<evidence type="ECO:0000256" key="1">
    <source>
        <dbReference type="ARBA" id="ARBA00002707"/>
    </source>
</evidence>
<evidence type="ECO:0000313" key="7">
    <source>
        <dbReference type="EMBL" id="MBA1143108.1"/>
    </source>
</evidence>